<accession>Q21FN9</accession>
<name>Q21FN9_SACD2</name>
<dbReference type="Pfam" id="PF07691">
    <property type="entry name" value="PA14"/>
    <property type="match status" value="1"/>
</dbReference>
<sequence>MSKRVRKKNRRPLIEPLEPRLLFSASADIVLLDDADSDVNFLQQAAAQTDLSAVFNTSPSKTTPFDTSPFETTPYETEDGLAADVHNDDRVEIKELVFVDTGIDNYESLLSGLLEGRNADDIKVIYIDAEENGVELVTQTLLGFTGVQSVHMLTHGKAGEIQLGNSFINSHSLANYADAITQWQQALGEDADILIYGCDIAATDAGRELLKQLAELTQADIAASDDLTGHASLGGDWDLEFNAGEVETEIIVTKAAQKQWQGLLVDVNYINTGGGDFTETVSSSVNVGQDFSYNSGSGTYTVNEISLNLARYATAESQTITVQLRDAWNGTVLASDTVASSEISADGFEWHSFGFGDVSLTDGATYFVRVSSDADDSEILIRRYNSSIIGGHAFQSNGTPNGDGNDLAFKIAYEDGSNSAPYVDNAVPDQAATEDVAFNYTLPANTFADPDANDTIRIRVELSGGGSLGWLQYNESTRQFSGTPRTADVGTMSIDVIATDNHGASITETFDIVINGVPTAVDDSANVWYTESVTGNVIDGSGGVSADTIADAPGTIVSITYDSVLYNSFDGSNNINIAADEGTFVINQDGTFTYTPTATPVSAGANTTTDWETAYNLYGYMSNQSYLDGSSNLDLSAANETVLQSSTGLGIESGPQDHIENIGPNPEAVVVDLQANYREFEAITSYLGAGETGTWEAYDSSFVLVDTGTLVGTGSGDSTDLSTNYEVVSGDFRYLVFTATTGTDSYRVYELSGFQATPTDETFDYVVEDSNGDQDTGLLTVAFVNDNNRPTVANAIPDQVAPDNEPFSFTFAANTFNDADGETLTYSAELKNGGALPSWLSFDANTRTFSGTPATSDVGTIEIRVTADDGNWGTPAQDIFEIDVNDTNDDPTLDNALVDQSADQDAAFSYQFAANTFGDLDAGDTLTYTAELSGGGGLPAWLTFTPGTRTFSGTPASGDVGTITIEVTADDSNGGTPATDTFDIVVAPPNQAPVNTVIADFSSDEDVPIVFNQGNGIIGSYFNNTTLTGPAVDTNVDYTINYYWTGAPDNGVTGINADNFSVRWEGQLLVTETGNHQFQTMSDDGIRVYIDGDLVIDNWASHPSGTIDTSSNIALVAGRTYDVVVDFYENNVEAEAKLFWQTPSSGGFNIIAAGDEDNFAAGLYQGSEFSVFDVDAGADELEVTISVNSGTLYLAGIDGLTFTTGDGTSDTTMVFTGTADDINSALAFLSFTPTANFSGDVSLTFTTNDQGNNGLGGPLSDTDVVTITVNSTDNDDPQLDNALVDQNATEDSPFSYQFAANSFSDPDVGDTITYSAQISGGGALPSWLTFTAGTRTFSGTPTNDDVGTISIEVTADDGNGGTTATDVFDITVANTNDPPTVANQIPNQAGAEDFAFDYTFPANTFNDIDGDSLTYTARLSTGDPLPPWLNFDGANRRFYGTPGEADSITWTVEVTADDGNGETVTDTFDIAIANTNDDPYVANAIPDLNTGDNEPFSYQFAANTFGDSDLDTLTYTAELFTGGALPAWLNFDANARTFSGTPSTSDIGTTHVRLIADDGNGGTPAEDSFNITVTDTNDDPYIANAIADQAATEDSPFSFQFAANTFGDYDGDTLTYTAQLSGGALWPGWLTFTPGTRTFSGTPDNGDVGTITIELTADDGNGGTPATETFDIVIANTDDDPYVDNAIPDQAATEDSPFSFQFSSIAFADDDPGDSLTYTAQLSGGGSLPAWLTFTPATRTFSGTPANGDVGTISVEVVATDNDGGTTASDVFDIVVSNTDDDPTLDNALVDQAATEDTAFSYQFAANSFSDPDVGDTLTYSAQLSGGGSLPTWLTFTPATRTFSGTPANGDVGTISVEIIATDDDGGTTASDVFDITVSNTDDDPTLDNALVDQAATEDTAFSYQFAANSFSDPDVGDTLTYSAQLSGGGSLPTWLTFTPATRTFSGTPANGDVGTISVEVIATDNDGGTTASDVFDIVVANADDDPTLDNALVDQVATEDTAFSYQFAANSFSDSDVGDTLTYTAQLSGGGALPTWLTFTPATRTFSGTPTNGDVGTISVEVIATDNDGGTTASDVFDIVVSNTDDDPTLDNALVDQAATEDAAFSYQFAANSFSDPDVGDTLTYSAQLSGGGSLPAWLTFTPATRTFSGTPANGDVGTISVEVIATDNDGGTTASDVFDITVSNTDDDPTLDNALVDQAATEDTAFSYQFAANSFSDSDVGDTLTYTAQLSGGGALPTWLTFTPATRTFSGTPTNGDVGTISVEVIATDNDGGTTASDVFDIVVSNTDDDPTLDNALVDQAATEDAAFSYQFAANSFSDPDVGDTLTYTAQLSGGGALPTWLTFTPATRTFSGTPTNGDVGTISVEVIATDNDGGTTASDVFDIVVSNTDDDPTLDNALVDQAATEDAAFSYQFAANSFSDPDVGDTLTYTAQLSGGGALPAWLTFTPATRTFSGTPANGDVGTISVEVIATDNDGGTTASDVFDIVVANSDDDPTLDNALVDQAATEDTVFSYQFAANSFSDPDVGDTLTYSAQLSGGGSLPAWLTFTPATRTFSGTPANGDVGTISVEVIATDNDGGTTASDVFDITVSNTDDDPTLDNALVDQAATEDTAFSYQFAANSFSDPDVGDTLTYTAQLSGGGSLPAWLTFTPATRTFSGTPTNGDVGTVSVEVIATDNDGGTTASDVFDIVVANSDDDPTLDNALVDQAATEDTAFSYQFAANSFSDPDVGDTLTYSAQLSGGGSLPTWLTFTPATRTFSGTPTNGDVGTISVEVIATDNDGGTTASDIFDIVVANADDDPTLDNALVDQAAAEDTAFSYQFAANSFSDPDVGDTLTYTAQLSGGGALPTWLTFTPATRTFSGTPANGDVGTISVEVIATDNDGGTTASDVFDITVSNTDDDPTLDNALVDQAATEDTAFSYQFAANSFSDPDVGDTLTYSAQLSGGGSLPAWLTFTPATRTFSGTPANGDVGTISVEVIATDNDGGTTASDVFDITVSNTDDDPTLDNALVDQAATEDTAFSYQFAANSFSDPDVGDTLTYTAQLSGGGSLPAWLTFTPATRTFSGTPTNGDVGTVSVEVIATDNDGGTTASDVFNIVVANSDDDPTLDNSLVDQAATEDTAFSYQFAANSFSDPDVGDTLTYSAQLSGGGSLPAWLTFTPATRTFNGTPANGDVGTISVEVIATDNDGGTTASDVFDIVVANADDAPTLDNALVDQAATEDTAFSYQFAANSFSDPDAGDTLTYTAQLSGGGALPTWLTFTPATRTFSGTPTNGDVGTISVEVIATDDDGGTTASDVFDITVSNTDDDPTLDNALVDQAATEDAAFSYQFAANSFSDPDAGDTLTYTAQLSGGGALPTWLTFTPATRTFSGTPVNGDVGTISVEVVATDNDGGTTASDVFDIVVANADDDPTLDNALVDQAATEDTAFSYQFAANSFSDPDVGDTLTYTAQLSGGGSLPAWLTFTPATRTFSGTPANSDVGTISVEVIATDNDGGTTASDVFDIVVANADDDPTLDNALVDQVATEDTAFSYQFAANSFSDPDVSDTLTYSAQLSGGGSLPTWLTFTPATRTFSGTPANGDVGTISVEVIATDDDGGTTASDVFDITVSNTDDDPTLDNALVDQAATEDTAFSYQFAANSFSDPDVGDTLTYTAQLSGGGSLPAWLTFTPATRTFSGTPTNGDVGTISVEVIATDNDGGTTASDVFYIVVSNTDDDPTLDNALVDQAATEDAAFSYQFAANSFSDPDVGDTLTYTAQLSGGGSLPAWLTFTPATRTFSGTPANGDVGTISVEVIATDNDGGTTASDAFDIVVANTDDDPTLDNALVDQAATEDTAFNYQFAANSFSDPDVSDTLTYTAQLSGGGSLPAWLTFTPATRTFSGTPANGDVGTISVEVIATDNDGGITASDSFNINVLNVNDSPVVNIAIPDQQVVAGRDFSMQLPPSTFIDVDVGDSLVYTANLISGAPLPAWLVFDEVAQSFSGRPVTSDIGSYTVEVIANDGNGGIPARESFVLVVHSPTAVQLANIATQEDAANDEIDLATQFASITPSGESISFTVTQNSNTSLFSEVRIDNTTGTLTLTYAADQYGESDITISAVTNTGVTLESTFNVTVSSVNDIPQVTHQTITGGVIEPDSLTRTVSVMGGFFDIENGEDLVYTVTENSNPAIAQVVAVDSERGTFTINRAGAEGGTANITVRATDNDGGWVERTVQITIQEKLTSPLEPEPQPEPQPEPEPETPEEVQETPPEGEPNETPVAEAEKEPSLIQPELSPDLGIVVEAVAPPLPPASVFEFYEEVERETEQNEKNNAKREYERQLREEAAQAYQLIGISAGPGGYLNAQDITDFNMAIDDARKHMEEVYAEQKQREGMLATVTLSLTTGLIIWALRASSLLVALFSMMPLWRGVDPLPVLADVEKRKKALAGIEDDKEEEDKKAGEVGYLFDRAVDKPQQKGSKGKKV</sequence>
<dbReference type="Proteomes" id="UP000001947">
    <property type="component" value="Chromosome"/>
</dbReference>
<dbReference type="eggNOG" id="COG1357">
    <property type="taxonomic scope" value="Bacteria"/>
</dbReference>
<dbReference type="SUPFAM" id="SSF56988">
    <property type="entry name" value="Anthrax protective antigen"/>
    <property type="match status" value="1"/>
</dbReference>
<organism evidence="3 4">
    <name type="scientific">Saccharophagus degradans (strain 2-40 / ATCC 43961 / DSM 17024)</name>
    <dbReference type="NCBI Taxonomy" id="203122"/>
    <lineage>
        <taxon>Bacteria</taxon>
        <taxon>Pseudomonadati</taxon>
        <taxon>Pseudomonadota</taxon>
        <taxon>Gammaproteobacteria</taxon>
        <taxon>Cellvibrionales</taxon>
        <taxon>Cellvibrionaceae</taxon>
        <taxon>Saccharophagus</taxon>
    </lineage>
</organism>
<dbReference type="KEGG" id="sde:Sde_3233"/>
<feature type="domain" description="PA14" evidence="2">
    <location>
        <begin position="1012"/>
        <end position="1155"/>
    </location>
</feature>
<evidence type="ECO:0000313" key="3">
    <source>
        <dbReference type="EMBL" id="ABD82490.1"/>
    </source>
</evidence>
<evidence type="ECO:0000313" key="4">
    <source>
        <dbReference type="Proteomes" id="UP000001947"/>
    </source>
</evidence>
<evidence type="ECO:0000256" key="1">
    <source>
        <dbReference type="SAM" id="MobiDB-lite"/>
    </source>
</evidence>
<dbReference type="CDD" id="cd11303">
    <property type="entry name" value="Dystroglycan_repeat"/>
    <property type="match status" value="1"/>
</dbReference>
<evidence type="ECO:0000259" key="2">
    <source>
        <dbReference type="PROSITE" id="PS51820"/>
    </source>
</evidence>
<dbReference type="PROSITE" id="PS51820">
    <property type="entry name" value="PA14"/>
    <property type="match status" value="1"/>
</dbReference>
<dbReference type="PANTHER" id="PTHR21559:SF21">
    <property type="entry name" value="DYSTROGLYCAN 1"/>
    <property type="match status" value="1"/>
</dbReference>
<dbReference type="GO" id="GO:0005509">
    <property type="term" value="F:calcium ion binding"/>
    <property type="evidence" value="ECO:0007669"/>
    <property type="project" value="InterPro"/>
</dbReference>
<feature type="compositionally biased region" description="Acidic residues" evidence="1">
    <location>
        <begin position="4237"/>
        <end position="4248"/>
    </location>
</feature>
<dbReference type="SUPFAM" id="SSF49313">
    <property type="entry name" value="Cadherin-like"/>
    <property type="match status" value="30"/>
</dbReference>
<dbReference type="Gene3D" id="3.90.182.10">
    <property type="entry name" value="Toxin - Anthrax Protective Antigen,domain 1"/>
    <property type="match status" value="1"/>
</dbReference>
<dbReference type="eggNOG" id="COG0689">
    <property type="taxonomic scope" value="Bacteria"/>
</dbReference>
<reference evidence="3 4" key="1">
    <citation type="journal article" date="2008" name="PLoS Genet.">
        <title>Complete genome sequence of the complex carbohydrate-degrading marine bacterium, Saccharophagus degradans strain 2-40 T.</title>
        <authorList>
            <person name="Weiner R.M."/>
            <person name="Taylor L.E.II."/>
            <person name="Henrissat B."/>
            <person name="Hauser L."/>
            <person name="Land M."/>
            <person name="Coutinho P.M."/>
            <person name="Rancurel C."/>
            <person name="Saunders E.H."/>
            <person name="Longmire A.G."/>
            <person name="Zhang H."/>
            <person name="Bayer E.A."/>
            <person name="Gilbert H.J."/>
            <person name="Larimer F."/>
            <person name="Zhulin I.B."/>
            <person name="Ekborg N.A."/>
            <person name="Lamed R."/>
            <person name="Richardson P.M."/>
            <person name="Borovok I."/>
            <person name="Hutcheson S."/>
        </authorList>
    </citation>
    <scope>NUCLEOTIDE SEQUENCE [LARGE SCALE GENOMIC DNA]</scope>
    <source>
        <strain evidence="4">2-40 / ATCC 43961 / DSM 17024</strain>
    </source>
</reference>
<proteinExistence type="predicted"/>
<feature type="region of interest" description="Disordered" evidence="1">
    <location>
        <begin position="4223"/>
        <end position="4268"/>
    </location>
</feature>
<keyword evidence="4" id="KW-1185">Reference proteome</keyword>
<dbReference type="SMART" id="SM00736">
    <property type="entry name" value="CADG"/>
    <property type="match status" value="30"/>
</dbReference>
<dbReference type="eggNOG" id="COG2931">
    <property type="taxonomic scope" value="Bacteria"/>
</dbReference>
<dbReference type="InterPro" id="IPR037524">
    <property type="entry name" value="PA14/GLEYA"/>
</dbReference>
<dbReference type="HOGENOM" id="CLU_223419_0_0_6"/>
<dbReference type="InterPro" id="IPR011658">
    <property type="entry name" value="PA14_dom"/>
</dbReference>
<gene>
    <name evidence="3" type="ordered locus">Sde_3233</name>
</gene>
<dbReference type="InterPro" id="IPR015919">
    <property type="entry name" value="Cadherin-like_sf"/>
</dbReference>
<dbReference type="InterPro" id="IPR025592">
    <property type="entry name" value="DUF4347"/>
</dbReference>
<dbReference type="Gene3D" id="2.60.40.10">
    <property type="entry name" value="Immunoglobulins"/>
    <property type="match status" value="30"/>
</dbReference>
<dbReference type="GO" id="GO:0016011">
    <property type="term" value="C:dystroglycan complex"/>
    <property type="evidence" value="ECO:0007669"/>
    <property type="project" value="TreeGrafter"/>
</dbReference>
<dbReference type="STRING" id="203122.Sde_3233"/>
<dbReference type="GO" id="GO:0043236">
    <property type="term" value="F:laminin binding"/>
    <property type="evidence" value="ECO:0007669"/>
    <property type="project" value="TreeGrafter"/>
</dbReference>
<dbReference type="InterPro" id="IPR006644">
    <property type="entry name" value="Cadg"/>
</dbReference>
<dbReference type="PANTHER" id="PTHR21559">
    <property type="entry name" value="DYSTROGLYCAN-RELATED"/>
    <property type="match status" value="1"/>
</dbReference>
<dbReference type="Pfam" id="PF05345">
    <property type="entry name" value="He_PIG"/>
    <property type="match status" value="30"/>
</dbReference>
<dbReference type="EMBL" id="CP000282">
    <property type="protein sequence ID" value="ABD82490.1"/>
    <property type="molecule type" value="Genomic_DNA"/>
</dbReference>
<dbReference type="SMART" id="SM00758">
    <property type="entry name" value="PA14"/>
    <property type="match status" value="1"/>
</dbReference>
<dbReference type="eggNOG" id="COG1472">
    <property type="taxonomic scope" value="Bacteria"/>
</dbReference>
<protein>
    <submittedName>
        <fullName evidence="3">PA14</fullName>
    </submittedName>
</protein>
<dbReference type="Pfam" id="PF14252">
    <property type="entry name" value="DUF4347"/>
    <property type="match status" value="1"/>
</dbReference>
<dbReference type="InterPro" id="IPR013783">
    <property type="entry name" value="Ig-like_fold"/>
</dbReference>